<dbReference type="Gene3D" id="3.40.50.1390">
    <property type="entry name" value="Resolvase, N-terminal catalytic domain"/>
    <property type="match status" value="1"/>
</dbReference>
<feature type="domain" description="Recombinase" evidence="2">
    <location>
        <begin position="168"/>
        <end position="283"/>
    </location>
</feature>
<dbReference type="InterPro" id="IPR038109">
    <property type="entry name" value="DNA_bind_recomb_sf"/>
</dbReference>
<dbReference type="KEGG" id="sch:Sphch_1506"/>
<dbReference type="CDD" id="cd03768">
    <property type="entry name" value="SR_ResInv"/>
    <property type="match status" value="1"/>
</dbReference>
<accession>F6EYJ2</accession>
<evidence type="ECO:0000313" key="4">
    <source>
        <dbReference type="Proteomes" id="UP000007150"/>
    </source>
</evidence>
<dbReference type="GO" id="GO:0000150">
    <property type="term" value="F:DNA strand exchange activity"/>
    <property type="evidence" value="ECO:0007669"/>
    <property type="project" value="InterPro"/>
</dbReference>
<dbReference type="SMART" id="SM00857">
    <property type="entry name" value="Resolvase"/>
    <property type="match status" value="1"/>
</dbReference>
<dbReference type="STRING" id="690566.Sphch_1506"/>
<dbReference type="Pfam" id="PF00239">
    <property type="entry name" value="Resolvase"/>
    <property type="match status" value="1"/>
</dbReference>
<keyword evidence="4" id="KW-1185">Reference proteome</keyword>
<dbReference type="GO" id="GO:0003677">
    <property type="term" value="F:DNA binding"/>
    <property type="evidence" value="ECO:0007669"/>
    <property type="project" value="InterPro"/>
</dbReference>
<dbReference type="SUPFAM" id="SSF53041">
    <property type="entry name" value="Resolvase-like"/>
    <property type="match status" value="1"/>
</dbReference>
<evidence type="ECO:0000313" key="3">
    <source>
        <dbReference type="EMBL" id="AEG49194.1"/>
    </source>
</evidence>
<dbReference type="InterPro" id="IPR036162">
    <property type="entry name" value="Resolvase-like_N_sf"/>
</dbReference>
<feature type="domain" description="Resolvase/invertase-type recombinase catalytic" evidence="1">
    <location>
        <begin position="8"/>
        <end position="160"/>
    </location>
</feature>
<dbReference type="Gene3D" id="3.90.1750.20">
    <property type="entry name" value="Putative Large Serine Recombinase, Chain B, Domain 2"/>
    <property type="match status" value="1"/>
</dbReference>
<evidence type="ECO:0000259" key="1">
    <source>
        <dbReference type="PROSITE" id="PS51736"/>
    </source>
</evidence>
<organism evidence="3 4">
    <name type="scientific">Sphingobium chlorophenolicum L-1</name>
    <dbReference type="NCBI Taxonomy" id="690566"/>
    <lineage>
        <taxon>Bacteria</taxon>
        <taxon>Pseudomonadati</taxon>
        <taxon>Pseudomonadota</taxon>
        <taxon>Alphaproteobacteria</taxon>
        <taxon>Sphingomonadales</taxon>
        <taxon>Sphingomonadaceae</taxon>
        <taxon>Sphingobium</taxon>
    </lineage>
</organism>
<dbReference type="HOGENOM" id="CLU_010686_18_15_5"/>
<dbReference type="AlphaFoldDB" id="F6EYJ2"/>
<dbReference type="RefSeq" id="WP_013847454.1">
    <property type="nucleotide sequence ID" value="NC_015593.1"/>
</dbReference>
<gene>
    <name evidence="3" type="ORF">Sphch_1506</name>
</gene>
<dbReference type="EMBL" id="CP002798">
    <property type="protein sequence ID" value="AEG49194.1"/>
    <property type="molecule type" value="Genomic_DNA"/>
</dbReference>
<dbReference type="InterPro" id="IPR050639">
    <property type="entry name" value="SSR_resolvase"/>
</dbReference>
<evidence type="ECO:0000259" key="2">
    <source>
        <dbReference type="PROSITE" id="PS51737"/>
    </source>
</evidence>
<sequence>MTQKKRLRCAIYTRKSTEEGLDQAFNSLDAQREACAAYILSQKNEGWALLPALYDDGGFSGGSLERPALTRLLADIREGRVDVVVVYKVDRLTRSLNDFARIVDVFDKTGASFVSVTQQFNTTTSMGRLTLNVLLSFAQFEREVIGERIRDKIAQSKAKGMWMGGPVPLGYDIADRKLMPNAAEAKTVKNIFRRYLDLPSVMTLMEELRVDGIVTKLQTMRDGSVRGGQLFVRGPLYHLLSNPIYIGKIRHHSQLYDGQHEPIIDQALWDAVQDKLADAIGSRRERGNSHHTSLLTGMIRDHVDRPMSPSHATKQKRRYRYYVSSVASAVDGTPMKAPALRLAAAEIEQATIYATATLLADQQAILSLPQVDALTLRQRMNASEVMASTLAKEGKARVRQHLIALGLLVIVYPDRIDASISRRLLIAQLDGEAPDAIDDGFRVAIAISTRPERRGHNLRLVVGSRDQRQARIDPELVALLLKAEAARQKLFMGNDPSQSSDRAAERIARLAFLAPDIVAAILDGQQPKSLTPRRLMKQAAIPLDWKSQRKALGF</sequence>
<proteinExistence type="predicted"/>
<dbReference type="PROSITE" id="PS51737">
    <property type="entry name" value="RECOMBINASE_DNA_BIND"/>
    <property type="match status" value="1"/>
</dbReference>
<name>F6EYJ2_SPHCR</name>
<dbReference type="Proteomes" id="UP000007150">
    <property type="component" value="Chromosome 1"/>
</dbReference>
<dbReference type="InterPro" id="IPR011109">
    <property type="entry name" value="DNA_bind_recombinase_dom"/>
</dbReference>
<protein>
    <submittedName>
        <fullName evidence="3">Resolvase domain protein</fullName>
    </submittedName>
</protein>
<reference evidence="3 4" key="1">
    <citation type="submission" date="2011-05" db="EMBL/GenBank/DDBJ databases">
        <title>Complete sequence of chromosome 1 of Sphingobium chlorophenolicum L-1.</title>
        <authorList>
            <consortium name="US DOE Joint Genome Institute"/>
            <person name="Lucas S."/>
            <person name="Han J."/>
            <person name="Lapidus A."/>
            <person name="Cheng J.-F."/>
            <person name="Goodwin L."/>
            <person name="Pitluck S."/>
            <person name="Peters L."/>
            <person name="Daligault H."/>
            <person name="Han C."/>
            <person name="Tapia R."/>
            <person name="Land M."/>
            <person name="Hauser L."/>
            <person name="Kyrpides N."/>
            <person name="Ivanova N."/>
            <person name="Pagani I."/>
            <person name="Turner P."/>
            <person name="Copley S."/>
            <person name="Woyke T."/>
        </authorList>
    </citation>
    <scope>NUCLEOTIDE SEQUENCE [LARGE SCALE GENOMIC DNA]</scope>
    <source>
        <strain evidence="3 4">L-1</strain>
    </source>
</reference>
<dbReference type="PANTHER" id="PTHR30461">
    <property type="entry name" value="DNA-INVERTASE FROM LAMBDOID PROPHAGE"/>
    <property type="match status" value="1"/>
</dbReference>
<dbReference type="InterPro" id="IPR006119">
    <property type="entry name" value="Resolv_N"/>
</dbReference>
<dbReference type="PANTHER" id="PTHR30461:SF23">
    <property type="entry name" value="DNA RECOMBINASE-RELATED"/>
    <property type="match status" value="1"/>
</dbReference>
<dbReference type="Pfam" id="PF07508">
    <property type="entry name" value="Recombinase"/>
    <property type="match status" value="1"/>
</dbReference>
<dbReference type="PROSITE" id="PS51736">
    <property type="entry name" value="RECOMBINASES_3"/>
    <property type="match status" value="1"/>
</dbReference>